<proteinExistence type="predicted"/>
<dbReference type="InterPro" id="IPR036108">
    <property type="entry name" value="4pyrrol_syn_uPrphyn_synt_sf"/>
</dbReference>
<gene>
    <name evidence="2" type="ORF">EUU23_13880</name>
</gene>
<evidence type="ECO:0000259" key="1">
    <source>
        <dbReference type="Pfam" id="PF02602"/>
    </source>
</evidence>
<dbReference type="GO" id="GO:0033014">
    <property type="term" value="P:tetrapyrrole biosynthetic process"/>
    <property type="evidence" value="ECO:0007669"/>
    <property type="project" value="InterPro"/>
</dbReference>
<dbReference type="OrthoDB" id="7424801at2"/>
<dbReference type="InterPro" id="IPR003754">
    <property type="entry name" value="4pyrrol_synth_uPrphyn_synth"/>
</dbReference>
<sequence>MKLLVTRPQPGADATAARIRAAGHEAVVSPLFEAQPVDWEIDTRKTYDALLITSANAIRHAGQKREGLAHLPVFAVGQNSAHIATSHGFNVEYVGFEGVEQLLPHIQAHKLLWLAGDDHMDFELPQRMDMDVHIVYRSVALPQPKNFAESVLNVDYVLLHSSRAAMLFSELILDQGIEKKQISIAVFSEKIAQAAGSGWDKVRVARYPSDEHLLFEL</sequence>
<dbReference type="CDD" id="cd06578">
    <property type="entry name" value="HemD"/>
    <property type="match status" value="1"/>
</dbReference>
<keyword evidence="3" id="KW-1185">Reference proteome</keyword>
<feature type="domain" description="Tetrapyrrole biosynthesis uroporphyrinogen III synthase" evidence="1">
    <location>
        <begin position="13"/>
        <end position="214"/>
    </location>
</feature>
<name>A0A6I4M7Q9_9SPHN</name>
<dbReference type="Proteomes" id="UP000471147">
    <property type="component" value="Unassembled WGS sequence"/>
</dbReference>
<dbReference type="Pfam" id="PF02602">
    <property type="entry name" value="HEM4"/>
    <property type="match status" value="1"/>
</dbReference>
<reference evidence="2 3" key="1">
    <citation type="submission" date="2019-01" db="EMBL/GenBank/DDBJ databases">
        <title>Sphingorhabdus lacus sp.nov., isolated from an oligotrophic freshwater lake.</title>
        <authorList>
            <person name="Park M."/>
        </authorList>
    </citation>
    <scope>NUCLEOTIDE SEQUENCE [LARGE SCALE GENOMIC DNA]</scope>
    <source>
        <strain evidence="2 3">IMCC26285</strain>
    </source>
</reference>
<dbReference type="Gene3D" id="3.40.50.10090">
    <property type="match status" value="2"/>
</dbReference>
<evidence type="ECO:0000313" key="2">
    <source>
        <dbReference type="EMBL" id="MVZ98778.1"/>
    </source>
</evidence>
<comment type="caution">
    <text evidence="2">The sequence shown here is derived from an EMBL/GenBank/DDBJ whole genome shotgun (WGS) entry which is preliminary data.</text>
</comment>
<dbReference type="SUPFAM" id="SSF69618">
    <property type="entry name" value="HemD-like"/>
    <property type="match status" value="1"/>
</dbReference>
<dbReference type="EMBL" id="SDWJ01000002">
    <property type="protein sequence ID" value="MVZ98778.1"/>
    <property type="molecule type" value="Genomic_DNA"/>
</dbReference>
<organism evidence="2 3">
    <name type="scientific">Sphingorhabdus profundilacus</name>
    <dbReference type="NCBI Taxonomy" id="2509718"/>
    <lineage>
        <taxon>Bacteria</taxon>
        <taxon>Pseudomonadati</taxon>
        <taxon>Pseudomonadota</taxon>
        <taxon>Alphaproteobacteria</taxon>
        <taxon>Sphingomonadales</taxon>
        <taxon>Sphingomonadaceae</taxon>
        <taxon>Sphingorhabdus</taxon>
    </lineage>
</organism>
<dbReference type="GO" id="GO:0004852">
    <property type="term" value="F:uroporphyrinogen-III synthase activity"/>
    <property type="evidence" value="ECO:0007669"/>
    <property type="project" value="InterPro"/>
</dbReference>
<protein>
    <submittedName>
        <fullName evidence="2">Uroporphyrinogen-III synthase</fullName>
    </submittedName>
</protein>
<dbReference type="RefSeq" id="WP_160354634.1">
    <property type="nucleotide sequence ID" value="NZ_SDWJ01000002.1"/>
</dbReference>
<dbReference type="AlphaFoldDB" id="A0A6I4M7Q9"/>
<evidence type="ECO:0000313" key="3">
    <source>
        <dbReference type="Proteomes" id="UP000471147"/>
    </source>
</evidence>
<accession>A0A6I4M7Q9</accession>